<evidence type="ECO:0000256" key="13">
    <source>
        <dbReference type="HAMAP-Rule" id="MF_00160"/>
    </source>
</evidence>
<evidence type="ECO:0000256" key="8">
    <source>
        <dbReference type="ARBA" id="ARBA00022898"/>
    </source>
</evidence>
<name>A0ABY7U8M1_9CORY</name>
<evidence type="ECO:0000256" key="10">
    <source>
        <dbReference type="ARBA" id="ARBA00023299"/>
    </source>
</evidence>
<comment type="subcellular location">
    <subcellularLocation>
        <location evidence="13">Cytoplasm</location>
    </subcellularLocation>
</comment>
<dbReference type="InterPro" id="IPR015422">
    <property type="entry name" value="PyrdxlP-dep_Trfase_small"/>
</dbReference>
<dbReference type="PANTHER" id="PTHR21152:SF40">
    <property type="entry name" value="ALANINE--GLYOXYLATE AMINOTRANSFERASE"/>
    <property type="match status" value="1"/>
</dbReference>
<comment type="pathway">
    <text evidence="2 13">Amino-acid biosynthesis; L-serine biosynthesis; L-serine from 3-phospho-D-glycerate: step 2/3.</text>
</comment>
<dbReference type="RefSeq" id="WP_022862894.1">
    <property type="nucleotide sequence ID" value="NZ_ATVG01000004.1"/>
</dbReference>
<dbReference type="Proteomes" id="UP001220064">
    <property type="component" value="Chromosome"/>
</dbReference>
<comment type="pathway">
    <text evidence="13">Cofactor biosynthesis; pyridoxine 5'-phosphate biosynthesis; pyridoxine 5'-phosphate from D-erythrose 4-phosphate: step 3/5.</text>
</comment>
<comment type="caution">
    <text evidence="13">Lacks conserved residue(s) required for the propagation of feature annotation.</text>
</comment>
<keyword evidence="10 13" id="KW-0718">Serine biosynthesis</keyword>
<evidence type="ECO:0000256" key="9">
    <source>
        <dbReference type="ARBA" id="ARBA00023096"/>
    </source>
</evidence>
<keyword evidence="5 13" id="KW-0032">Aminotransferase</keyword>
<dbReference type="Gene3D" id="3.90.1150.10">
    <property type="entry name" value="Aspartate Aminotransferase, domain 1"/>
    <property type="match status" value="1"/>
</dbReference>
<organism evidence="15 16">
    <name type="scientific">Corynebacterium massiliense DSM 45435</name>
    <dbReference type="NCBI Taxonomy" id="1121364"/>
    <lineage>
        <taxon>Bacteria</taxon>
        <taxon>Bacillati</taxon>
        <taxon>Actinomycetota</taxon>
        <taxon>Actinomycetes</taxon>
        <taxon>Mycobacteriales</taxon>
        <taxon>Corynebacteriaceae</taxon>
        <taxon>Corynebacterium</taxon>
    </lineage>
</organism>
<dbReference type="EC" id="2.6.1.52" evidence="13"/>
<dbReference type="InterPro" id="IPR015424">
    <property type="entry name" value="PyrdxlP-dep_Trfase"/>
</dbReference>
<gene>
    <name evidence="13 15" type="primary">serC</name>
    <name evidence="15" type="ORF">CMASS_03140</name>
</gene>
<evidence type="ECO:0000256" key="3">
    <source>
        <dbReference type="ARBA" id="ARBA00006904"/>
    </source>
</evidence>
<feature type="binding site" evidence="13">
    <location>
        <position position="196"/>
    </location>
    <ligand>
        <name>pyridoxal 5'-phosphate</name>
        <dbReference type="ChEBI" id="CHEBI:597326"/>
    </ligand>
</feature>
<dbReference type="InterPro" id="IPR006272">
    <property type="entry name" value="Pser_aminoTfrase_mycobac"/>
</dbReference>
<evidence type="ECO:0000256" key="5">
    <source>
        <dbReference type="ARBA" id="ARBA00022576"/>
    </source>
</evidence>
<keyword evidence="16" id="KW-1185">Reference proteome</keyword>
<evidence type="ECO:0000313" key="16">
    <source>
        <dbReference type="Proteomes" id="UP001220064"/>
    </source>
</evidence>
<feature type="binding site" evidence="13">
    <location>
        <begin position="248"/>
        <end position="249"/>
    </location>
    <ligand>
        <name>pyridoxal 5'-phosphate</name>
        <dbReference type="ChEBI" id="CHEBI:597326"/>
    </ligand>
</feature>
<feature type="binding site" evidence="13">
    <location>
        <position position="105"/>
    </location>
    <ligand>
        <name>pyridoxal 5'-phosphate</name>
        <dbReference type="ChEBI" id="CHEBI:597326"/>
    </ligand>
</feature>
<comment type="cofactor">
    <cofactor evidence="13">
        <name>pyridoxal 5'-phosphate</name>
        <dbReference type="ChEBI" id="CHEBI:597326"/>
    </cofactor>
    <text evidence="13">Binds 1 pyridoxal phosphate per subunit.</text>
</comment>
<evidence type="ECO:0000256" key="2">
    <source>
        <dbReference type="ARBA" id="ARBA00005099"/>
    </source>
</evidence>
<proteinExistence type="inferred from homology"/>
<feature type="domain" description="Aminotransferase class V" evidence="14">
    <location>
        <begin position="138"/>
        <end position="332"/>
    </location>
</feature>
<feature type="binding site" evidence="13">
    <location>
        <position position="173"/>
    </location>
    <ligand>
        <name>pyridoxal 5'-phosphate</name>
        <dbReference type="ChEBI" id="CHEBI:597326"/>
    </ligand>
</feature>
<evidence type="ECO:0000256" key="12">
    <source>
        <dbReference type="ARBA" id="ARBA00049007"/>
    </source>
</evidence>
<comment type="similarity">
    <text evidence="3 13">Belongs to the class-V pyridoxal-phosphate-dependent aminotransferase family. SerC subfamily.</text>
</comment>
<sequence length="378" mass="40339">MNSHTLRIPPHLLPADGRFGSGPSKVRSAQVAAVADSGATVLGTSHRKPPVKNLIAQIREGLAELFALPAGYEVVLGLGGATAFWDAAAFGLVRRRAAAYVYGEFTRKFAAALQRAPWLDDPQLIDSPAGTAPTLTQTPQADAVCWAQNETSTGAMVKVARPQPGTDQLVLVDATSAAGGLPVDVSATDAYYFSPQKCFGADGGLWVSLLSPAAVDRIERISRSDRYIPAFLDLQTAVDNSRKNQTYNTPPIAALLLLAAQIEWMNAAGGLAAMTKRTQHSADILYSWAENRPETSPFVSDPAARSHTVGTIDIDTDIDSRLLIDTLRANGIRDIDPYRKLGRNQIRVGMFPAVEPADIAKLTACIDYVLDSGCVAAQ</sequence>
<reference evidence="15 16" key="1">
    <citation type="submission" date="2020-10" db="EMBL/GenBank/DDBJ databases">
        <title>Complete genome sequence of Corynebacterium massiliense DSM 45435, type strain of Corynebacterium massiliense.</title>
        <authorList>
            <person name="Busche T."/>
            <person name="Kalinowski J."/>
            <person name="Ruckert C."/>
        </authorList>
    </citation>
    <scope>NUCLEOTIDE SEQUENCE [LARGE SCALE GENOMIC DNA]</scope>
    <source>
        <strain evidence="15 16">DSM 45435</strain>
    </source>
</reference>
<keyword evidence="4 13" id="KW-0963">Cytoplasm</keyword>
<evidence type="ECO:0000256" key="6">
    <source>
        <dbReference type="ARBA" id="ARBA00022605"/>
    </source>
</evidence>
<comment type="subunit">
    <text evidence="13">Homodimer.</text>
</comment>
<dbReference type="GO" id="GO:0004648">
    <property type="term" value="F:O-phospho-L-serine:2-oxoglutarate aminotransferase activity"/>
    <property type="evidence" value="ECO:0007669"/>
    <property type="project" value="UniProtKB-EC"/>
</dbReference>
<comment type="catalytic activity">
    <reaction evidence="12 13">
        <text>O-phospho-L-serine + 2-oxoglutarate = 3-phosphooxypyruvate + L-glutamate</text>
        <dbReference type="Rhea" id="RHEA:14329"/>
        <dbReference type="ChEBI" id="CHEBI:16810"/>
        <dbReference type="ChEBI" id="CHEBI:18110"/>
        <dbReference type="ChEBI" id="CHEBI:29985"/>
        <dbReference type="ChEBI" id="CHEBI:57524"/>
        <dbReference type="EC" id="2.6.1.52"/>
    </reaction>
</comment>
<dbReference type="EMBL" id="CP063189">
    <property type="protein sequence ID" value="WCZ32083.1"/>
    <property type="molecule type" value="Genomic_DNA"/>
</dbReference>
<dbReference type="Pfam" id="PF00266">
    <property type="entry name" value="Aminotran_5"/>
    <property type="match status" value="1"/>
</dbReference>
<evidence type="ECO:0000256" key="7">
    <source>
        <dbReference type="ARBA" id="ARBA00022679"/>
    </source>
</evidence>
<keyword evidence="6 13" id="KW-0028">Amino-acid biosynthesis</keyword>
<dbReference type="SUPFAM" id="SSF53383">
    <property type="entry name" value="PLP-dependent transferases"/>
    <property type="match status" value="1"/>
</dbReference>
<evidence type="ECO:0000256" key="1">
    <source>
        <dbReference type="ARBA" id="ARBA00003483"/>
    </source>
</evidence>
<feature type="binding site" evidence="13">
    <location>
        <position position="47"/>
    </location>
    <ligand>
        <name>L-glutamate</name>
        <dbReference type="ChEBI" id="CHEBI:29985"/>
    </ligand>
</feature>
<feature type="modified residue" description="N6-(pyridoxal phosphate)lysine" evidence="13">
    <location>
        <position position="197"/>
    </location>
</feature>
<dbReference type="InterPro" id="IPR015421">
    <property type="entry name" value="PyrdxlP-dep_Trfase_major"/>
</dbReference>
<dbReference type="InterPro" id="IPR022278">
    <property type="entry name" value="Pser_aminoTfrase"/>
</dbReference>
<comment type="catalytic activity">
    <reaction evidence="11 13">
        <text>4-(phosphooxy)-L-threonine + 2-oxoglutarate = (R)-3-hydroxy-2-oxo-4-phosphooxybutanoate + L-glutamate</text>
        <dbReference type="Rhea" id="RHEA:16573"/>
        <dbReference type="ChEBI" id="CHEBI:16810"/>
        <dbReference type="ChEBI" id="CHEBI:29985"/>
        <dbReference type="ChEBI" id="CHEBI:58452"/>
        <dbReference type="ChEBI" id="CHEBI:58538"/>
        <dbReference type="EC" id="2.6.1.52"/>
    </reaction>
</comment>
<feature type="binding site" evidence="13">
    <location>
        <position position="151"/>
    </location>
    <ligand>
        <name>pyridoxal 5'-phosphate</name>
        <dbReference type="ChEBI" id="CHEBI:597326"/>
    </ligand>
</feature>
<dbReference type="NCBIfam" id="TIGR01366">
    <property type="entry name" value="serC_3"/>
    <property type="match status" value="1"/>
</dbReference>
<evidence type="ECO:0000256" key="11">
    <source>
        <dbReference type="ARBA" id="ARBA00047630"/>
    </source>
</evidence>
<dbReference type="HAMAP" id="MF_00160">
    <property type="entry name" value="SerC_aminotrans_5"/>
    <property type="match status" value="1"/>
</dbReference>
<dbReference type="InterPro" id="IPR000192">
    <property type="entry name" value="Aminotrans_V_dom"/>
</dbReference>
<evidence type="ECO:0000259" key="14">
    <source>
        <dbReference type="Pfam" id="PF00266"/>
    </source>
</evidence>
<protein>
    <recommendedName>
        <fullName evidence="13">Phosphoserine aminotransferase</fullName>
        <ecNumber evidence="13">2.6.1.52</ecNumber>
    </recommendedName>
    <alternativeName>
        <fullName evidence="13">Phosphohydroxythreonine aminotransferase</fullName>
        <shortName evidence="13">PSAT</shortName>
    </alternativeName>
</protein>
<dbReference type="PANTHER" id="PTHR21152">
    <property type="entry name" value="AMINOTRANSFERASE CLASS V"/>
    <property type="match status" value="1"/>
</dbReference>
<accession>A0ABY7U8M1</accession>
<evidence type="ECO:0000313" key="15">
    <source>
        <dbReference type="EMBL" id="WCZ32083.1"/>
    </source>
</evidence>
<comment type="function">
    <text evidence="1 13">Catalyzes the reversible conversion of 3-phosphohydroxypyruvate to phosphoserine and of 3-hydroxy-2-oxo-4-phosphonooxybutanoate to phosphohydroxythreonine.</text>
</comment>
<keyword evidence="8 13" id="KW-0663">Pyridoxal phosphate</keyword>
<dbReference type="Gene3D" id="3.40.640.10">
    <property type="entry name" value="Type I PLP-dependent aspartate aminotransferase-like (Major domain)"/>
    <property type="match status" value="1"/>
</dbReference>
<keyword evidence="7 13" id="KW-0808">Transferase</keyword>
<feature type="binding site" evidence="13">
    <location>
        <begin position="81"/>
        <end position="82"/>
    </location>
    <ligand>
        <name>pyridoxal 5'-phosphate</name>
        <dbReference type="ChEBI" id="CHEBI:597326"/>
    </ligand>
</feature>
<dbReference type="PIRSF" id="PIRSF000525">
    <property type="entry name" value="SerC"/>
    <property type="match status" value="1"/>
</dbReference>
<evidence type="ECO:0000256" key="4">
    <source>
        <dbReference type="ARBA" id="ARBA00022490"/>
    </source>
</evidence>
<keyword evidence="9 13" id="KW-0664">Pyridoxine biosynthesis</keyword>